<accession>A0A497EZF4</accession>
<dbReference type="GO" id="GO:0003723">
    <property type="term" value="F:RNA binding"/>
    <property type="evidence" value="ECO:0007669"/>
    <property type="project" value="UniProtKB-UniRule"/>
</dbReference>
<dbReference type="AlphaFoldDB" id="A0A497EZF4"/>
<dbReference type="Pfam" id="PF22891">
    <property type="entry name" value="KH_PNO1_2nd"/>
    <property type="match status" value="1"/>
</dbReference>
<feature type="domain" description="K Homology" evidence="3">
    <location>
        <begin position="93"/>
        <end position="166"/>
    </location>
</feature>
<dbReference type="Proteomes" id="UP000272051">
    <property type="component" value="Unassembled WGS sequence"/>
</dbReference>
<dbReference type="EMBL" id="QMQX01000036">
    <property type="protein sequence ID" value="RLE52773.1"/>
    <property type="molecule type" value="Genomic_DNA"/>
</dbReference>
<dbReference type="InterPro" id="IPR036612">
    <property type="entry name" value="KH_dom_type_1_sf"/>
</dbReference>
<dbReference type="NCBIfam" id="NF010327">
    <property type="entry name" value="PRK13763.1-2"/>
    <property type="match status" value="1"/>
</dbReference>
<dbReference type="PROSITE" id="PS50084">
    <property type="entry name" value="KH_TYPE_1"/>
    <property type="match status" value="1"/>
</dbReference>
<proteinExistence type="predicted"/>
<dbReference type="NCBIfam" id="NF010328">
    <property type="entry name" value="PRK13763.1-3"/>
    <property type="match status" value="1"/>
</dbReference>
<protein>
    <submittedName>
        <fullName evidence="5">RNA-processing protein</fullName>
    </submittedName>
</protein>
<dbReference type="InterPro" id="IPR004087">
    <property type="entry name" value="KH_dom"/>
</dbReference>
<dbReference type="InterPro" id="IPR055211">
    <property type="entry name" value="KH_PNO1_2nd"/>
</dbReference>
<feature type="domain" description="K Homology" evidence="3">
    <location>
        <begin position="9"/>
        <end position="79"/>
    </location>
</feature>
<dbReference type="PANTHER" id="PTHR12826:SF13">
    <property type="entry name" value="RNA-BINDING PROTEIN PNO1"/>
    <property type="match status" value="1"/>
</dbReference>
<dbReference type="NCBIfam" id="TIGR03665">
    <property type="entry name" value="arCOG04150"/>
    <property type="match status" value="1"/>
</dbReference>
<dbReference type="InterPro" id="IPR004088">
    <property type="entry name" value="KH_dom_type_1"/>
</dbReference>
<gene>
    <name evidence="4" type="ORF">DRJ31_03825</name>
    <name evidence="5" type="ORF">DRJ33_02865</name>
</gene>
<dbReference type="PANTHER" id="PTHR12826">
    <property type="entry name" value="RIBONUCLEASE Y"/>
    <property type="match status" value="1"/>
</dbReference>
<evidence type="ECO:0000313" key="6">
    <source>
        <dbReference type="Proteomes" id="UP000272051"/>
    </source>
</evidence>
<evidence type="ECO:0000256" key="2">
    <source>
        <dbReference type="PROSITE-ProRule" id="PRU00117"/>
    </source>
</evidence>
<dbReference type="SMART" id="SM00322">
    <property type="entry name" value="KH"/>
    <property type="match status" value="2"/>
</dbReference>
<name>A0A497EZF4_9CREN</name>
<dbReference type="CDD" id="cd22389">
    <property type="entry name" value="KH-I_Dim2p_like_rpt1"/>
    <property type="match status" value="1"/>
</dbReference>
<comment type="caution">
    <text evidence="5">The sequence shown here is derived from an EMBL/GenBank/DDBJ whole genome shotgun (WGS) entry which is preliminary data.</text>
</comment>
<dbReference type="Proteomes" id="UP000278475">
    <property type="component" value="Unassembled WGS sequence"/>
</dbReference>
<dbReference type="CDD" id="cd22390">
    <property type="entry name" value="KH-I_Dim2p_like_rpt2"/>
    <property type="match status" value="1"/>
</dbReference>
<dbReference type="Pfam" id="PF00013">
    <property type="entry name" value="KH_1"/>
    <property type="match status" value="1"/>
</dbReference>
<sequence>MGSGGVEAPKARIYVKIPLDRVGVLIGEKGSVKRDIERATGTTLTIESESGSVAIELSENAPDPSALLKARDVVLAIGRGFSPQRAYRLFNDDQILDVIDIKQYVGDSKNAQVRVKGRVIGEAGKTRRIIEEMTGAYVSVYGHTVAIIGNYDQVRVAREAIEMLLRGAQHSTVYRYLERAHRELMRRELSLWRGGYE</sequence>
<evidence type="ECO:0000259" key="3">
    <source>
        <dbReference type="SMART" id="SM00322"/>
    </source>
</evidence>
<evidence type="ECO:0000313" key="4">
    <source>
        <dbReference type="EMBL" id="RLE49736.1"/>
    </source>
</evidence>
<dbReference type="Gene3D" id="3.30.1370.10">
    <property type="entry name" value="K Homology domain, type 1"/>
    <property type="match status" value="2"/>
</dbReference>
<dbReference type="EMBL" id="QMQV01000024">
    <property type="protein sequence ID" value="RLE49736.1"/>
    <property type="molecule type" value="Genomic_DNA"/>
</dbReference>
<keyword evidence="1 2" id="KW-0694">RNA-binding</keyword>
<reference evidence="6 7" key="1">
    <citation type="submission" date="2018-06" db="EMBL/GenBank/DDBJ databases">
        <title>Extensive metabolic versatility and redundancy in microbially diverse, dynamic hydrothermal sediments.</title>
        <authorList>
            <person name="Dombrowski N."/>
            <person name="Teske A."/>
            <person name="Baker B.J."/>
        </authorList>
    </citation>
    <scope>NUCLEOTIDE SEQUENCE [LARGE SCALE GENOMIC DNA]</scope>
    <source>
        <strain evidence="5">B34_G17</strain>
        <strain evidence="4">B66_G16</strain>
    </source>
</reference>
<dbReference type="SUPFAM" id="SSF54791">
    <property type="entry name" value="Eukaryotic type KH-domain (KH-domain type I)"/>
    <property type="match status" value="2"/>
</dbReference>
<dbReference type="FunFam" id="3.30.1370.10:FF:000076">
    <property type="entry name" value="KH domain protein"/>
    <property type="match status" value="1"/>
</dbReference>
<evidence type="ECO:0000313" key="7">
    <source>
        <dbReference type="Proteomes" id="UP000278475"/>
    </source>
</evidence>
<organism evidence="5 6">
    <name type="scientific">Thermoproteota archaeon</name>
    <dbReference type="NCBI Taxonomy" id="2056631"/>
    <lineage>
        <taxon>Archaea</taxon>
        <taxon>Thermoproteota</taxon>
    </lineage>
</organism>
<dbReference type="InterPro" id="IPR019964">
    <property type="entry name" value="KH_domain_protein_archaea"/>
</dbReference>
<evidence type="ECO:0000256" key="1">
    <source>
        <dbReference type="ARBA" id="ARBA00022884"/>
    </source>
</evidence>
<evidence type="ECO:0000313" key="5">
    <source>
        <dbReference type="EMBL" id="RLE52773.1"/>
    </source>
</evidence>